<dbReference type="SUPFAM" id="SSF51735">
    <property type="entry name" value="NAD(P)-binding Rossmann-fold domains"/>
    <property type="match status" value="1"/>
</dbReference>
<dbReference type="InterPro" id="IPR036291">
    <property type="entry name" value="NAD(P)-bd_dom_sf"/>
</dbReference>
<evidence type="ECO:0000256" key="2">
    <source>
        <dbReference type="ARBA" id="ARBA00023002"/>
    </source>
</evidence>
<keyword evidence="2" id="KW-0560">Oxidoreductase</keyword>
<name>A0AAW0C4I0_9AGAR</name>
<dbReference type="EMBL" id="JAWWNJ010000023">
    <property type="protein sequence ID" value="KAK7032836.1"/>
    <property type="molecule type" value="Genomic_DNA"/>
</dbReference>
<accession>A0AAW0C4I0</accession>
<evidence type="ECO:0000256" key="1">
    <source>
        <dbReference type="ARBA" id="ARBA00022857"/>
    </source>
</evidence>
<dbReference type="Pfam" id="PF05368">
    <property type="entry name" value="NmrA"/>
    <property type="match status" value="1"/>
</dbReference>
<dbReference type="PANTHER" id="PTHR47706">
    <property type="entry name" value="NMRA-LIKE FAMILY PROTEIN"/>
    <property type="match status" value="1"/>
</dbReference>
<evidence type="ECO:0000259" key="3">
    <source>
        <dbReference type="Pfam" id="PF05368"/>
    </source>
</evidence>
<feature type="domain" description="NmrA-like" evidence="3">
    <location>
        <begin position="10"/>
        <end position="211"/>
    </location>
</feature>
<dbReference type="InterPro" id="IPR008030">
    <property type="entry name" value="NmrA-like"/>
</dbReference>
<evidence type="ECO:0000313" key="4">
    <source>
        <dbReference type="EMBL" id="KAK7032836.1"/>
    </source>
</evidence>
<dbReference type="Proteomes" id="UP001362999">
    <property type="component" value="Unassembled WGS sequence"/>
</dbReference>
<reference evidence="4 5" key="1">
    <citation type="journal article" date="2024" name="J Genomics">
        <title>Draft genome sequencing and assembly of Favolaschia claudopus CIRM-BRFM 2984 isolated from oak limbs.</title>
        <authorList>
            <person name="Navarro D."/>
            <person name="Drula E."/>
            <person name="Chaduli D."/>
            <person name="Cazenave R."/>
            <person name="Ahrendt S."/>
            <person name="Wang J."/>
            <person name="Lipzen A."/>
            <person name="Daum C."/>
            <person name="Barry K."/>
            <person name="Grigoriev I.V."/>
            <person name="Favel A."/>
            <person name="Rosso M.N."/>
            <person name="Martin F."/>
        </authorList>
    </citation>
    <scope>NUCLEOTIDE SEQUENCE [LARGE SCALE GENOMIC DNA]</scope>
    <source>
        <strain evidence="4 5">CIRM-BRFM 2984</strain>
    </source>
</reference>
<evidence type="ECO:0000313" key="5">
    <source>
        <dbReference type="Proteomes" id="UP001362999"/>
    </source>
</evidence>
<comment type="caution">
    <text evidence="4">The sequence shown here is derived from an EMBL/GenBank/DDBJ whole genome shotgun (WGS) entry which is preliminary data.</text>
</comment>
<dbReference type="Gene3D" id="3.40.50.720">
    <property type="entry name" value="NAD(P)-binding Rossmann-like Domain"/>
    <property type="match status" value="1"/>
</dbReference>
<protein>
    <submittedName>
        <fullName evidence="4">NmrA domain-containing protein</fullName>
    </submittedName>
</protein>
<gene>
    <name evidence="4" type="ORF">R3P38DRAFT_3392838</name>
</gene>
<dbReference type="GO" id="GO:0016491">
    <property type="term" value="F:oxidoreductase activity"/>
    <property type="evidence" value="ECO:0007669"/>
    <property type="project" value="UniProtKB-KW"/>
</dbReference>
<dbReference type="AlphaFoldDB" id="A0AAW0C4I0"/>
<proteinExistence type="predicted"/>
<dbReference type="PANTHER" id="PTHR47706:SF9">
    <property type="entry name" value="NMRA-LIKE DOMAIN-CONTAINING PROTEIN-RELATED"/>
    <property type="match status" value="1"/>
</dbReference>
<keyword evidence="5" id="KW-1185">Reference proteome</keyword>
<dbReference type="InterPro" id="IPR051609">
    <property type="entry name" value="NmrA/Isoflavone_reductase-like"/>
</dbReference>
<organism evidence="4 5">
    <name type="scientific">Favolaschia claudopus</name>
    <dbReference type="NCBI Taxonomy" id="2862362"/>
    <lineage>
        <taxon>Eukaryota</taxon>
        <taxon>Fungi</taxon>
        <taxon>Dikarya</taxon>
        <taxon>Basidiomycota</taxon>
        <taxon>Agaricomycotina</taxon>
        <taxon>Agaricomycetes</taxon>
        <taxon>Agaricomycetidae</taxon>
        <taxon>Agaricales</taxon>
        <taxon>Marasmiineae</taxon>
        <taxon>Mycenaceae</taxon>
        <taxon>Favolaschia</taxon>
    </lineage>
</organism>
<keyword evidence="1" id="KW-0521">NADP</keyword>
<sequence>MSAYKSFAVAGAGMLGIQVVNALAAKNVTVIVLSRPGSSAKTVPAGVQVVTVNFADSEAIAKALKEHNVDVVISTVTTTASFEEQKPLLDGAKAGGIKLFVPAEFGMPTEGHTQGPLGVKYEVAKYLKTLGIPSTRIYTGAFTQFLGGMVKDGKALIVGKGETPVSVTSVPDIAGYIAHIVTTQPPSVLENVILRIEGERVTMKEVAAQFGATPVYVDKMPGEHGEFLTGLMRIMDMGAGSTGWLHDQKKEGTGNEAAGSGNALWPGHHWQTLKEVHNL</sequence>